<proteinExistence type="predicted"/>
<evidence type="ECO:0000256" key="1">
    <source>
        <dbReference type="SAM" id="MobiDB-lite"/>
    </source>
</evidence>
<gene>
    <name evidence="2" type="ORF">BKA05_003192</name>
</gene>
<dbReference type="Proteomes" id="UP000537326">
    <property type="component" value="Unassembled WGS sequence"/>
</dbReference>
<keyword evidence="3" id="KW-1185">Reference proteome</keyword>
<reference evidence="2 3" key="1">
    <citation type="submission" date="2020-07" db="EMBL/GenBank/DDBJ databases">
        <title>Sequencing the genomes of 1000 actinobacteria strains.</title>
        <authorList>
            <person name="Klenk H.-P."/>
        </authorList>
    </citation>
    <scope>NUCLEOTIDE SEQUENCE [LARGE SCALE GENOMIC DNA]</scope>
    <source>
        <strain evidence="2 3">DSM 18248</strain>
    </source>
</reference>
<feature type="compositionally biased region" description="Basic and acidic residues" evidence="1">
    <location>
        <begin position="400"/>
        <end position="415"/>
    </location>
</feature>
<dbReference type="RefSeq" id="WP_179532336.1">
    <property type="nucleotide sequence ID" value="NZ_CBCSEK010000093.1"/>
</dbReference>
<organism evidence="2 3">
    <name type="scientific">Nocardioides marinus</name>
    <dbReference type="NCBI Taxonomy" id="374514"/>
    <lineage>
        <taxon>Bacteria</taxon>
        <taxon>Bacillati</taxon>
        <taxon>Actinomycetota</taxon>
        <taxon>Actinomycetes</taxon>
        <taxon>Propionibacteriales</taxon>
        <taxon>Nocardioidaceae</taxon>
        <taxon>Nocardioides</taxon>
    </lineage>
</organism>
<protein>
    <submittedName>
        <fullName evidence="2">Uncharacterized protein</fullName>
    </submittedName>
</protein>
<sequence length="431" mass="43524">MTRGPERLRLDAALAEADEAVVRANGEAEWLSATYRLRDVSRALRVAANSGLGIGGQTGPAMFKAMRRSADHLDERITLFNEGREALGSAAETIRRVREQRDRLDTDPETAAIADPGEFRDDPEWDDEKRLREQSRHSAAAGAFADREALRERRAREIAEEFDRRYDEPIAVMKRIHGLPDPEPETASGGGGAGGGGRGSVPGPRGGSGPGAAGLLGGHPHPPYAGEPVGPGGDGSDPTGASVEDPSGSPDGSTATDQPSVLTSSPTAEAGGAGTAVGVGLGGGALLGGLARSGVLRGLTGGALVGGQQVRSTAGPQARPQGRPLGRPLGGLSRSAVSGTLGRSVAVGAPATSRPAARGGVGAASSAGRTPSSRGTAAAGSRGGAGTVAARAAGGAGGARRRDRDGAPDHEHYEDDGSDWLDDEAAPRVLD</sequence>
<feature type="compositionally biased region" description="Basic and acidic residues" evidence="1">
    <location>
        <begin position="117"/>
        <end position="136"/>
    </location>
</feature>
<dbReference type="AlphaFoldDB" id="A0A7Z0C4U8"/>
<dbReference type="EMBL" id="JACBZI010000001">
    <property type="protein sequence ID" value="NYI11677.1"/>
    <property type="molecule type" value="Genomic_DNA"/>
</dbReference>
<feature type="compositionally biased region" description="Gly residues" evidence="1">
    <location>
        <begin position="188"/>
        <end position="217"/>
    </location>
</feature>
<feature type="region of interest" description="Disordered" evidence="1">
    <location>
        <begin position="307"/>
        <end position="431"/>
    </location>
</feature>
<feature type="compositionally biased region" description="Polar residues" evidence="1">
    <location>
        <begin position="250"/>
        <end position="267"/>
    </location>
</feature>
<feature type="compositionally biased region" description="Gly residues" evidence="1">
    <location>
        <begin position="271"/>
        <end position="283"/>
    </location>
</feature>
<feature type="region of interest" description="Disordered" evidence="1">
    <location>
        <begin position="177"/>
        <end position="283"/>
    </location>
</feature>
<accession>A0A7Z0C4U8</accession>
<feature type="region of interest" description="Disordered" evidence="1">
    <location>
        <begin position="112"/>
        <end position="149"/>
    </location>
</feature>
<evidence type="ECO:0000313" key="3">
    <source>
        <dbReference type="Proteomes" id="UP000537326"/>
    </source>
</evidence>
<comment type="caution">
    <text evidence="2">The sequence shown here is derived from an EMBL/GenBank/DDBJ whole genome shotgun (WGS) entry which is preliminary data.</text>
</comment>
<evidence type="ECO:0000313" key="2">
    <source>
        <dbReference type="EMBL" id="NYI11677.1"/>
    </source>
</evidence>
<feature type="compositionally biased region" description="Low complexity" evidence="1">
    <location>
        <begin position="353"/>
        <end position="380"/>
    </location>
</feature>
<name>A0A7Z0C4U8_9ACTN</name>
<feature type="compositionally biased region" description="Low complexity" evidence="1">
    <location>
        <begin position="315"/>
        <end position="336"/>
    </location>
</feature>